<comment type="caution">
    <text evidence="10">The sequence shown here is derived from an EMBL/GenBank/DDBJ whole genome shotgun (WGS) entry which is preliminary data.</text>
</comment>
<evidence type="ECO:0000313" key="11">
    <source>
        <dbReference type="Proteomes" id="UP000257039"/>
    </source>
</evidence>
<dbReference type="InterPro" id="IPR022764">
    <property type="entry name" value="Peptidase_S54_rhomboid_dom"/>
</dbReference>
<feature type="domain" description="Peptidase S54 rhomboid" evidence="9">
    <location>
        <begin position="56"/>
        <end position="192"/>
    </location>
</feature>
<keyword evidence="6 8" id="KW-1133">Transmembrane helix</keyword>
<evidence type="ECO:0000256" key="5">
    <source>
        <dbReference type="ARBA" id="ARBA00022825"/>
    </source>
</evidence>
<dbReference type="PANTHER" id="PTHR22936:SF69">
    <property type="entry name" value="RHOMBOID-LIKE PROTEIN"/>
    <property type="match status" value="1"/>
</dbReference>
<feature type="transmembrane region" description="Helical" evidence="8">
    <location>
        <begin position="174"/>
        <end position="190"/>
    </location>
</feature>
<dbReference type="AlphaFoldDB" id="A0A4P9VJC9"/>
<keyword evidence="4" id="KW-0378">Hydrolase</keyword>
<evidence type="ECO:0000313" key="10">
    <source>
        <dbReference type="EMBL" id="RDH42599.1"/>
    </source>
</evidence>
<dbReference type="GO" id="GO:0004252">
    <property type="term" value="F:serine-type endopeptidase activity"/>
    <property type="evidence" value="ECO:0007669"/>
    <property type="project" value="InterPro"/>
</dbReference>
<proteinExistence type="predicted"/>
<name>A0A4P9VJC9_9GAMM</name>
<keyword evidence="11" id="KW-1185">Reference proteome</keyword>
<organism evidence="10 11">
    <name type="scientific">Zooshikella ganghwensis</name>
    <dbReference type="NCBI Taxonomy" id="202772"/>
    <lineage>
        <taxon>Bacteria</taxon>
        <taxon>Pseudomonadati</taxon>
        <taxon>Pseudomonadota</taxon>
        <taxon>Gammaproteobacteria</taxon>
        <taxon>Oceanospirillales</taxon>
        <taxon>Zooshikellaceae</taxon>
        <taxon>Zooshikella</taxon>
    </lineage>
</organism>
<evidence type="ECO:0000259" key="9">
    <source>
        <dbReference type="Pfam" id="PF01694"/>
    </source>
</evidence>
<feature type="transmembrane region" description="Helical" evidence="8">
    <location>
        <begin position="7"/>
        <end position="26"/>
    </location>
</feature>
<dbReference type="Proteomes" id="UP000257039">
    <property type="component" value="Unassembled WGS sequence"/>
</dbReference>
<evidence type="ECO:0000256" key="3">
    <source>
        <dbReference type="ARBA" id="ARBA00022692"/>
    </source>
</evidence>
<dbReference type="GO" id="GO:0016020">
    <property type="term" value="C:membrane"/>
    <property type="evidence" value="ECO:0007669"/>
    <property type="project" value="UniProtKB-SubCell"/>
</dbReference>
<dbReference type="GO" id="GO:0006508">
    <property type="term" value="P:proteolysis"/>
    <property type="evidence" value="ECO:0007669"/>
    <property type="project" value="UniProtKB-KW"/>
</dbReference>
<dbReference type="InterPro" id="IPR002610">
    <property type="entry name" value="Peptidase_S54_rhomboid-like"/>
</dbReference>
<dbReference type="EMBL" id="NDXW01000001">
    <property type="protein sequence ID" value="RDH42599.1"/>
    <property type="molecule type" value="Genomic_DNA"/>
</dbReference>
<keyword evidence="2 10" id="KW-0645">Protease</keyword>
<dbReference type="InterPro" id="IPR035952">
    <property type="entry name" value="Rhomboid-like_sf"/>
</dbReference>
<dbReference type="Pfam" id="PF01694">
    <property type="entry name" value="Rhomboid"/>
    <property type="match status" value="1"/>
</dbReference>
<feature type="transmembrane region" description="Helical" evidence="8">
    <location>
        <begin position="97"/>
        <end position="115"/>
    </location>
</feature>
<reference evidence="10 11" key="1">
    <citation type="submission" date="2017-04" db="EMBL/GenBank/DDBJ databases">
        <title>Draft genome sequence of Zooshikella ganghwensis VG4 isolated from Red Sea sediments.</title>
        <authorList>
            <person name="Rehman Z."/>
            <person name="Alam I."/>
            <person name="Kamau A."/>
            <person name="Bajic V."/>
            <person name="Leiknes T."/>
        </authorList>
    </citation>
    <scope>NUCLEOTIDE SEQUENCE [LARGE SCALE GENOMIC DNA]</scope>
    <source>
        <strain evidence="10 11">VG4</strain>
    </source>
</reference>
<feature type="transmembrane region" description="Helical" evidence="8">
    <location>
        <begin position="148"/>
        <end position="168"/>
    </location>
</feature>
<dbReference type="RefSeq" id="WP_094786080.1">
    <property type="nucleotide sequence ID" value="NZ_NDXW01000001.1"/>
</dbReference>
<feature type="transmembrane region" description="Helical" evidence="8">
    <location>
        <begin position="71"/>
        <end position="90"/>
    </location>
</feature>
<comment type="subcellular location">
    <subcellularLocation>
        <location evidence="1">Membrane</location>
        <topology evidence="1">Multi-pass membrane protein</topology>
    </subcellularLocation>
</comment>
<evidence type="ECO:0000256" key="2">
    <source>
        <dbReference type="ARBA" id="ARBA00022670"/>
    </source>
</evidence>
<dbReference type="PANTHER" id="PTHR22936">
    <property type="entry name" value="RHOMBOID-RELATED"/>
    <property type="match status" value="1"/>
</dbReference>
<evidence type="ECO:0000256" key="1">
    <source>
        <dbReference type="ARBA" id="ARBA00004141"/>
    </source>
</evidence>
<keyword evidence="3 8" id="KW-0812">Transmembrane</keyword>
<evidence type="ECO:0000256" key="8">
    <source>
        <dbReference type="SAM" id="Phobius"/>
    </source>
</evidence>
<keyword evidence="5" id="KW-0720">Serine protease</keyword>
<feature type="transmembrane region" description="Helical" evidence="8">
    <location>
        <begin position="121"/>
        <end position="141"/>
    </location>
</feature>
<accession>A0A4P9VJC9</accession>
<evidence type="ECO:0000256" key="7">
    <source>
        <dbReference type="ARBA" id="ARBA00023136"/>
    </source>
</evidence>
<evidence type="ECO:0000256" key="6">
    <source>
        <dbReference type="ARBA" id="ARBA00022989"/>
    </source>
</evidence>
<evidence type="ECO:0000256" key="4">
    <source>
        <dbReference type="ARBA" id="ARBA00022801"/>
    </source>
</evidence>
<dbReference type="Gene3D" id="1.20.1540.10">
    <property type="entry name" value="Rhomboid-like"/>
    <property type="match status" value="1"/>
</dbReference>
<protein>
    <submittedName>
        <fullName evidence="10">Rhomboid family intramembrane serine protease</fullName>
    </submittedName>
</protein>
<keyword evidence="7 8" id="KW-0472">Membrane</keyword>
<dbReference type="SUPFAM" id="SSF144091">
    <property type="entry name" value="Rhomboid-like"/>
    <property type="match status" value="1"/>
</dbReference>
<gene>
    <name evidence="10" type="ORF">B9G39_03585</name>
</gene>
<sequence length="205" mass="23165">MNHQKYPLVTIIISLVTLIYSLYVNYEISGSLLGKIKITQLEQYGGITFEHLWNLELWRLFVSQVVHVKQLHMFFNVASFLLLGIILEGYIGAIRFFLLWFISGAVGTLISTLTVEPPWNLGTGASQAILGVAALGVLLLYKKIDTSLFLKFAVIFAILPALLLDLIFVHYPKLGHVTGFMVGWIIAFYYSHRDESLKIVCEKNI</sequence>